<sequence length="72" mass="8014">RMLDMGFIRDIRKSLAFLPTKRQTLLFSATFSDDIRCLAKGLVNSPVEISVSPANSTAPTVEQSIYPVDKKK</sequence>
<proteinExistence type="predicted"/>
<gene>
    <name evidence="6" type="ORF">V8Z71_24265</name>
</gene>
<keyword evidence="7" id="KW-1185">Reference proteome</keyword>
<dbReference type="Gene3D" id="3.40.50.300">
    <property type="entry name" value="P-loop containing nucleotide triphosphate hydrolases"/>
    <property type="match status" value="1"/>
</dbReference>
<dbReference type="GO" id="GO:0004386">
    <property type="term" value="F:helicase activity"/>
    <property type="evidence" value="ECO:0007669"/>
    <property type="project" value="UniProtKB-KW"/>
</dbReference>
<dbReference type="InterPro" id="IPR050079">
    <property type="entry name" value="DEAD_box_RNA_helicase"/>
</dbReference>
<feature type="domain" description="Helicase ATP-binding" evidence="5">
    <location>
        <begin position="1"/>
        <end position="49"/>
    </location>
</feature>
<evidence type="ECO:0000256" key="4">
    <source>
        <dbReference type="ARBA" id="ARBA00022840"/>
    </source>
</evidence>
<comment type="caution">
    <text evidence="6">The sequence shown here is derived from an EMBL/GenBank/DDBJ whole genome shotgun (WGS) entry which is preliminary data.</text>
</comment>
<keyword evidence="2" id="KW-0378">Hydrolase</keyword>
<evidence type="ECO:0000259" key="5">
    <source>
        <dbReference type="PROSITE" id="PS51192"/>
    </source>
</evidence>
<keyword evidence="4" id="KW-0067">ATP-binding</keyword>
<evidence type="ECO:0000256" key="2">
    <source>
        <dbReference type="ARBA" id="ARBA00022801"/>
    </source>
</evidence>
<dbReference type="PROSITE" id="PS51192">
    <property type="entry name" value="HELICASE_ATP_BIND_1"/>
    <property type="match status" value="1"/>
</dbReference>
<reference evidence="6 7" key="1">
    <citation type="submission" date="2024-02" db="EMBL/GenBank/DDBJ databases">
        <title>Bacteria isolated from the canopy kelp, Nereocystis luetkeana.</title>
        <authorList>
            <person name="Pfister C.A."/>
            <person name="Younker I.T."/>
            <person name="Light S.H."/>
        </authorList>
    </citation>
    <scope>NUCLEOTIDE SEQUENCE [LARGE SCALE GENOMIC DNA]</scope>
    <source>
        <strain evidence="6 7">TI.1.15</strain>
    </source>
</reference>
<dbReference type="Proteomes" id="UP001377160">
    <property type="component" value="Unassembled WGS sequence"/>
</dbReference>
<dbReference type="InterPro" id="IPR014001">
    <property type="entry name" value="Helicase_ATP-bd"/>
</dbReference>
<keyword evidence="1" id="KW-0547">Nucleotide-binding</keyword>
<dbReference type="InterPro" id="IPR027417">
    <property type="entry name" value="P-loop_NTPase"/>
</dbReference>
<dbReference type="SUPFAM" id="SSF52540">
    <property type="entry name" value="P-loop containing nucleoside triphosphate hydrolases"/>
    <property type="match status" value="1"/>
</dbReference>
<evidence type="ECO:0000313" key="6">
    <source>
        <dbReference type="EMBL" id="MEL0611392.1"/>
    </source>
</evidence>
<evidence type="ECO:0000256" key="3">
    <source>
        <dbReference type="ARBA" id="ARBA00022806"/>
    </source>
</evidence>
<protein>
    <submittedName>
        <fullName evidence="6">ATP-dependent helicase</fullName>
    </submittedName>
</protein>
<accession>A0ABU9FYT1</accession>
<dbReference type="EMBL" id="JBANDX010000218">
    <property type="protein sequence ID" value="MEL0611392.1"/>
    <property type="molecule type" value="Genomic_DNA"/>
</dbReference>
<dbReference type="PANTHER" id="PTHR47959">
    <property type="entry name" value="ATP-DEPENDENT RNA HELICASE RHLE-RELATED"/>
    <property type="match status" value="1"/>
</dbReference>
<evidence type="ECO:0000313" key="7">
    <source>
        <dbReference type="Proteomes" id="UP001377160"/>
    </source>
</evidence>
<evidence type="ECO:0000256" key="1">
    <source>
        <dbReference type="ARBA" id="ARBA00022741"/>
    </source>
</evidence>
<organism evidence="6 7">
    <name type="scientific">Vibrio echinoideorum</name>
    <dbReference type="NCBI Taxonomy" id="2100116"/>
    <lineage>
        <taxon>Bacteria</taxon>
        <taxon>Pseudomonadati</taxon>
        <taxon>Pseudomonadota</taxon>
        <taxon>Gammaproteobacteria</taxon>
        <taxon>Vibrionales</taxon>
        <taxon>Vibrionaceae</taxon>
        <taxon>Vibrio</taxon>
    </lineage>
</organism>
<keyword evidence="3 6" id="KW-0347">Helicase</keyword>
<dbReference type="PANTHER" id="PTHR47959:SF13">
    <property type="entry name" value="ATP-DEPENDENT RNA HELICASE RHLE"/>
    <property type="match status" value="1"/>
</dbReference>
<feature type="non-terminal residue" evidence="6">
    <location>
        <position position="1"/>
    </location>
</feature>
<name>A0ABU9FYT1_9VIBR</name>
<feature type="non-terminal residue" evidence="6">
    <location>
        <position position="72"/>
    </location>
</feature>